<dbReference type="CDD" id="cd11339">
    <property type="entry name" value="AmyAc_bac_CMD_like_2"/>
    <property type="match status" value="1"/>
</dbReference>
<dbReference type="Pfam" id="PF17967">
    <property type="entry name" value="Pullulanase_N2"/>
    <property type="match status" value="1"/>
</dbReference>
<dbReference type="Gene3D" id="3.20.20.80">
    <property type="entry name" value="Glycosidases"/>
    <property type="match status" value="2"/>
</dbReference>
<evidence type="ECO:0000313" key="5">
    <source>
        <dbReference type="Proteomes" id="UP001203761"/>
    </source>
</evidence>
<dbReference type="Pfam" id="PF22058">
    <property type="entry name" value="X25_BaPul_like"/>
    <property type="match status" value="3"/>
</dbReference>
<comment type="caution">
    <text evidence="4">The sequence shown here is derived from an EMBL/GenBank/DDBJ whole genome shotgun (WGS) entry which is preliminary data.</text>
</comment>
<dbReference type="CDD" id="cd12962">
    <property type="entry name" value="X25_BaPul_like"/>
    <property type="match status" value="3"/>
</dbReference>
<dbReference type="Pfam" id="PF00128">
    <property type="entry name" value="Alpha-amylase"/>
    <property type="match status" value="1"/>
</dbReference>
<dbReference type="EMBL" id="JAKNCJ010000001">
    <property type="protein sequence ID" value="MCL6422227.1"/>
    <property type="molecule type" value="Genomic_DNA"/>
</dbReference>
<dbReference type="Gene3D" id="2.60.40.10">
    <property type="entry name" value="Immunoglobulins"/>
    <property type="match status" value="4"/>
</dbReference>
<dbReference type="PROSITE" id="PS51318">
    <property type="entry name" value="TAT"/>
    <property type="match status" value="1"/>
</dbReference>
<dbReference type="Pfam" id="PF11852">
    <property type="entry name" value="Pullul_strch_C"/>
    <property type="match status" value="1"/>
</dbReference>
<dbReference type="Proteomes" id="UP001203761">
    <property type="component" value="Unassembled WGS sequence"/>
</dbReference>
<evidence type="ECO:0000256" key="1">
    <source>
        <dbReference type="ARBA" id="ARBA00008061"/>
    </source>
</evidence>
<dbReference type="InterPro" id="IPR054409">
    <property type="entry name" value="X25_BaPul-like"/>
</dbReference>
<comment type="similarity">
    <text evidence="1">Belongs to the glycosyl hydrolase 13 family.</text>
</comment>
<dbReference type="Pfam" id="PF00395">
    <property type="entry name" value="SLH"/>
    <property type="match status" value="3"/>
</dbReference>
<dbReference type="InterPro" id="IPR013783">
    <property type="entry name" value="Ig-like_fold"/>
</dbReference>
<dbReference type="NCBIfam" id="TIGR02103">
    <property type="entry name" value="pullul_strch"/>
    <property type="match status" value="1"/>
</dbReference>
<keyword evidence="5" id="KW-1185">Reference proteome</keyword>
<dbReference type="PROSITE" id="PS51272">
    <property type="entry name" value="SLH"/>
    <property type="match status" value="3"/>
</dbReference>
<dbReference type="InterPro" id="IPR017853">
    <property type="entry name" value="GH"/>
</dbReference>
<protein>
    <submittedName>
        <fullName evidence="4">Pullulanase-type alpha-1,6-glucosidase</fullName>
    </submittedName>
</protein>
<dbReference type="PANTHER" id="PTHR43002">
    <property type="entry name" value="GLYCOGEN DEBRANCHING ENZYME"/>
    <property type="match status" value="1"/>
</dbReference>
<dbReference type="InterPro" id="IPR014756">
    <property type="entry name" value="Ig_E-set"/>
</dbReference>
<dbReference type="InterPro" id="IPR013780">
    <property type="entry name" value="Glyco_hydro_b"/>
</dbReference>
<dbReference type="InterPro" id="IPR006047">
    <property type="entry name" value="GH13_cat_dom"/>
</dbReference>
<dbReference type="InterPro" id="IPR024561">
    <property type="entry name" value="Pullul_strch_C"/>
</dbReference>
<evidence type="ECO:0000256" key="2">
    <source>
        <dbReference type="SAM" id="MobiDB-lite"/>
    </source>
</evidence>
<feature type="domain" description="SLH" evidence="3">
    <location>
        <begin position="1986"/>
        <end position="2053"/>
    </location>
</feature>
<gene>
    <name evidence="4" type="primary">pulA</name>
    <name evidence="4" type="ORF">Bequi_02280</name>
</gene>
<accession>A0ABT0QX29</accession>
<evidence type="ECO:0000313" key="4">
    <source>
        <dbReference type="EMBL" id="MCL6422227.1"/>
    </source>
</evidence>
<dbReference type="InterPro" id="IPR004193">
    <property type="entry name" value="Glyco_hydro_13_N"/>
</dbReference>
<feature type="domain" description="SLH" evidence="3">
    <location>
        <begin position="2055"/>
        <end position="2114"/>
    </location>
</feature>
<dbReference type="InterPro" id="IPR006048">
    <property type="entry name" value="A-amylase/branching_C"/>
</dbReference>
<name>A0ABT0QX29_9MICO</name>
<dbReference type="RefSeq" id="WP_249736381.1">
    <property type="nucleotide sequence ID" value="NZ_JAKNCJ010000001.1"/>
</dbReference>
<dbReference type="Pfam" id="PF02922">
    <property type="entry name" value="CBM_48"/>
    <property type="match status" value="1"/>
</dbReference>
<dbReference type="CDD" id="cd02860">
    <property type="entry name" value="E_set_Pullulanase"/>
    <property type="match status" value="1"/>
</dbReference>
<dbReference type="InterPro" id="IPR006311">
    <property type="entry name" value="TAT_signal"/>
</dbReference>
<dbReference type="InterPro" id="IPR011839">
    <property type="entry name" value="Pullul_strch"/>
</dbReference>
<dbReference type="Gene3D" id="2.60.40.1130">
    <property type="entry name" value="Rab geranylgeranyltransferase alpha-subunit, insert domain"/>
    <property type="match status" value="1"/>
</dbReference>
<dbReference type="Pfam" id="PF02806">
    <property type="entry name" value="Alpha-amylase_C"/>
    <property type="match status" value="1"/>
</dbReference>
<dbReference type="SUPFAM" id="SSF51445">
    <property type="entry name" value="(Trans)glycosidases"/>
    <property type="match status" value="2"/>
</dbReference>
<dbReference type="CDD" id="cd11341">
    <property type="entry name" value="AmyAc_Pullulanase_LD-like"/>
    <property type="match status" value="1"/>
</dbReference>
<dbReference type="SUPFAM" id="SSF51011">
    <property type="entry name" value="Glycosyl hydrolase domain"/>
    <property type="match status" value="2"/>
</dbReference>
<dbReference type="InterPro" id="IPR040671">
    <property type="entry name" value="Pullulanase_N2"/>
</dbReference>
<reference evidence="4" key="1">
    <citation type="submission" date="2022-02" db="EMBL/GenBank/DDBJ databases">
        <authorList>
            <person name="Lee M."/>
            <person name="Kim S.-J."/>
            <person name="Jung M.-Y."/>
        </authorList>
    </citation>
    <scope>NUCLEOTIDE SEQUENCE</scope>
    <source>
        <strain evidence="4">JHP9</strain>
    </source>
</reference>
<dbReference type="SMART" id="SM00642">
    <property type="entry name" value="Aamy"/>
    <property type="match status" value="1"/>
</dbReference>
<feature type="region of interest" description="Disordered" evidence="2">
    <location>
        <begin position="1593"/>
        <end position="1615"/>
    </location>
</feature>
<dbReference type="Gene3D" id="2.60.40.1180">
    <property type="entry name" value="Golgi alpha-mannosidase II"/>
    <property type="match status" value="2"/>
</dbReference>
<evidence type="ECO:0000259" key="3">
    <source>
        <dbReference type="PROSITE" id="PS51272"/>
    </source>
</evidence>
<dbReference type="SUPFAM" id="SSF81296">
    <property type="entry name" value="E set domains"/>
    <property type="match status" value="2"/>
</dbReference>
<organism evidence="4 5">
    <name type="scientific">Brachybacterium equifaecis</name>
    <dbReference type="NCBI Taxonomy" id="2910770"/>
    <lineage>
        <taxon>Bacteria</taxon>
        <taxon>Bacillati</taxon>
        <taxon>Actinomycetota</taxon>
        <taxon>Actinomycetes</taxon>
        <taxon>Micrococcales</taxon>
        <taxon>Dermabacteraceae</taxon>
        <taxon>Brachybacterium</taxon>
    </lineage>
</organism>
<proteinExistence type="inferred from homology"/>
<sequence length="2114" mass="223923">MAHLAPLPRRSTVARRAIAAASAALVGAAGLLSAAPLASALGPGSVVLAGSLQSELGCDIDWSTDCAATELKATGTEGIYAATFTVPAGQHEVKAVVGGSWDTAYGIDGGADNIPLSLAGPAQVAFQFDASSHRLSIALPEQADTGGYTAADDALATAPFRHPGGGENFYFVLTDRFADGDPANNTGGLSGDRMSTGFDPADKGFYQGGDIAGIRQNLDYIEGLGTTAIWLTPSFTNNPVQGEGANASAGYHGYWVTDFTTIDPHLGTNEELKALIDDAHARGIDVYFDIIVNHTADLIDYEEGQYSYIDQKTSPYRDAAGNPVDVSALAGSPAFPAMDPEISFPYTPVRSPENAVMVPQALNDVTMYHNRGNSTWQGESVTFGDFDGLDDLMTEDPRVLATMEDIYTTWMDFGIDGYRIDTVKHVDFDFWKDFTATVKQHQASTPAGEEFFTFGEVYDADAAKLSPYVRDTDMSSVLDFAFQSSALNFAKGYTTAGMHGLYDADDYYTTPDSSAADLPTFLGNHDMGRIGNLLGSSDRRPERDALAHATMFLTRGQPVVYYGDEQGFVGDGADKDARQSLFPSQVPSYLDDVLVDGTPYGSGSHYGTDGALYQEIAELSALRSSSPALATGAQIELHADSGAGVYAFSRVDRTEKIEHVVALNNATSPRTVTLTTLTPGATYTGLYGTEESLTADGSGQLTLTVPALSAVVLKAGTTVAAAGPEQSISLDLAPGSALEGLAPISASVSADRWAETSFSYRLAGQSAWTSLGTAEDDTPRVFHDVRALPRGTVVEYRAVSTDASGARVAASSTGVVGVDLGTEAPTPGEGEVGPEDVTVPGSHNAAMGCAGDWMPACSQARLTLDEASGLYTATFDLPAGDFEYKAAVGGTWDESYGAGGVPGGDNIRYTHAGGPITFWYDPATHVVQNSAQGPIITLPGSFDAALGCAGDWAPDCMRTWMTDGDGDGVYEFSTTKIPAGAHEVKVAHGRSWDENYGQDGAPGGANYTFTTAANNKVTFRYTLATHTLEILVEDPPVTGSGQSLAHFVDRSTIAWPANLTAAGSTYALWSAPTGGIALADGAVTGGTQLGTLSVASGGLTDAQLENRGHLRGLTALHLAGVSDAQLEEALTGQLVVVSTAADGTVTALTGVQIPGVLDDLYAEDAAGQSLGATFANGAPTLRLWAPTAKSVQLELFDPADPAAAPQRIAMARGAGGVWTVAGDASWEDREYLFDVEVFVPPTGAVEHNEVTDPYSVGLTVNSTRSILTDLSDPRWSDETWAKTPAPRSEQFADQSIYELHVRDFSAGDKTVPADERGTYAAFGAEGSDGTARLKELAAAGITTVHLLPTFDIATIEEDRAAQLQPQIPADAGPASPLQQAAVKAVAAKDAYNWGYDPFHYMAPEGSYARDGHQVGGERTKEYRGMVGDLHAMGLQVVLDQVYNHTAASGQDPKSVLDQVVPGYYQRLSLTGAVETSTCCSNIATEHAMSQKLMVDSTVLWAKAYKVDGFRFDLMGHHSRENMEAVRDALDELTLEKDGVDGKSMYLYGEGWDFGEVAGDARFEQATQGQLNGTSIGAFNDRLRDGVHGGSPFDTDKRTHQGFGNGLYTDPNSAAVGTPEEQRADLLHRTDLIRVGLTGSLADYELTDSHGKLVRASQIDYNGAPAGYTSRPEEAVNYVDAHDNETLWDMNVWKMPQDSTMESRVRMNTLSLATVALGQSPSFWASGTDLLRSKSLDRDSYDSGDHFNAIDWTGQDNGFGRGLPPEGKNKEAWPLMGPMLENEALYPAPADISASADATLDLLRLRRSSQLFTLGDADAIREKVSFPNAGPDATPGVLVMRIDDTKGTDADPLLDGVVVVFNASDEDLTETIDAMAGTSYALSDVQAAGSDQVVKRSSWDAATGTATVPARTVAVFVAKQDSAPFECAFTDVPASLQFHDDICWAAEQGYVTGWADGSYRPVSPVNRDAMAAFLYRMAGSPAVDTSGASPFTDIKAGDEHYAAVLWAYQEGITTGWVKADGTREFRPVTPIDRDAMAAFVYRYAGEPAASAPAAGPFSDVPAGLQYAKEIAWLKAQGITTGFPDGSYRPWGPMNRDAMAAFMHRMDTAGIDFVDN</sequence>
<feature type="domain" description="SLH" evidence="3">
    <location>
        <begin position="1924"/>
        <end position="1985"/>
    </location>
</feature>
<dbReference type="InterPro" id="IPR001119">
    <property type="entry name" value="SLH_dom"/>
</dbReference>